<dbReference type="InterPro" id="IPR007290">
    <property type="entry name" value="Arv1"/>
</dbReference>
<feature type="transmembrane region" description="Helical" evidence="10">
    <location>
        <begin position="179"/>
        <end position="202"/>
    </location>
</feature>
<dbReference type="AlphaFoldDB" id="A0A078AN27"/>
<evidence type="ECO:0000256" key="3">
    <source>
        <dbReference type="ARBA" id="ARBA00022448"/>
    </source>
</evidence>
<name>A0A078AN27_STYLE</name>
<dbReference type="GO" id="GO:0032541">
    <property type="term" value="C:cortical endoplasmic reticulum"/>
    <property type="evidence" value="ECO:0007669"/>
    <property type="project" value="TreeGrafter"/>
</dbReference>
<feature type="transmembrane region" description="Helical" evidence="10">
    <location>
        <begin position="208"/>
        <end position="229"/>
    </location>
</feature>
<dbReference type="GO" id="GO:0005789">
    <property type="term" value="C:endoplasmic reticulum membrane"/>
    <property type="evidence" value="ECO:0007669"/>
    <property type="project" value="UniProtKB-SubCell"/>
</dbReference>
<proteinExistence type="inferred from homology"/>
<dbReference type="PANTHER" id="PTHR14467:SF0">
    <property type="entry name" value="PROTEIN ARV1"/>
    <property type="match status" value="1"/>
</dbReference>
<evidence type="ECO:0000313" key="11">
    <source>
        <dbReference type="EMBL" id="CDW83564.1"/>
    </source>
</evidence>
<protein>
    <recommendedName>
        <fullName evidence="10">Protein ARV</fullName>
    </recommendedName>
</protein>
<dbReference type="InParanoid" id="A0A078AN27"/>
<dbReference type="GO" id="GO:0097036">
    <property type="term" value="P:regulation of plasma membrane sterol distribution"/>
    <property type="evidence" value="ECO:0007669"/>
    <property type="project" value="UniProtKB-UniRule"/>
</dbReference>
<dbReference type="Proteomes" id="UP000039865">
    <property type="component" value="Unassembled WGS sequence"/>
</dbReference>
<keyword evidence="12" id="KW-1185">Reference proteome</keyword>
<comment type="similarity">
    <text evidence="2 10">Belongs to the ARV1 family.</text>
</comment>
<feature type="transmembrane region" description="Helical" evidence="10">
    <location>
        <begin position="137"/>
        <end position="159"/>
    </location>
</feature>
<dbReference type="GO" id="GO:0005794">
    <property type="term" value="C:Golgi apparatus"/>
    <property type="evidence" value="ECO:0007669"/>
    <property type="project" value="TreeGrafter"/>
</dbReference>
<dbReference type="OrthoDB" id="2192830at2759"/>
<dbReference type="GO" id="GO:0016125">
    <property type="term" value="P:sterol metabolic process"/>
    <property type="evidence" value="ECO:0007669"/>
    <property type="project" value="UniProtKB-UniRule"/>
</dbReference>
<evidence type="ECO:0000256" key="7">
    <source>
        <dbReference type="ARBA" id="ARBA00023055"/>
    </source>
</evidence>
<evidence type="ECO:0000256" key="9">
    <source>
        <dbReference type="ARBA" id="ARBA00023136"/>
    </source>
</evidence>
<evidence type="ECO:0000256" key="4">
    <source>
        <dbReference type="ARBA" id="ARBA00022692"/>
    </source>
</evidence>
<dbReference type="Pfam" id="PF04161">
    <property type="entry name" value="Arv1"/>
    <property type="match status" value="1"/>
</dbReference>
<sequence>MSALNVAHTECKYTADKYLEYERNLKILSIILCFSNIYRHIFFNHDLRISALKEENKSSQQNAKEDQLKQQQKEEFENGNQLLKIFCIFFSVILFVMLYWHEVRNHYLNQEDFQVDYFSPQVGRKNIQLVYTFNPSIIFKVLLNNFSYLSSLVLMTYAFKRVQFMRRNQQKTNQQKFQLFIRVFYVILLSHVGYLGIFMEIIWNYNPVFFTVLDWYNIYSNFICISAILNNRLEKFIAITIIYISIIISHALSSILIGNSVPLENHSNTLIF</sequence>
<evidence type="ECO:0000256" key="2">
    <source>
        <dbReference type="ARBA" id="ARBA00009187"/>
    </source>
</evidence>
<comment type="function">
    <text evidence="10">Regulates also the sphingolipid metabolism.</text>
</comment>
<keyword evidence="9 10" id="KW-0472">Membrane</keyword>
<reference evidence="11 12" key="1">
    <citation type="submission" date="2014-06" db="EMBL/GenBank/DDBJ databases">
        <authorList>
            <person name="Swart Estienne"/>
        </authorList>
    </citation>
    <scope>NUCLEOTIDE SEQUENCE [LARGE SCALE GENOMIC DNA]</scope>
    <source>
        <strain evidence="11 12">130c</strain>
    </source>
</reference>
<keyword evidence="8 10" id="KW-0443">Lipid metabolism</keyword>
<feature type="transmembrane region" description="Helical" evidence="10">
    <location>
        <begin position="82"/>
        <end position="100"/>
    </location>
</feature>
<keyword evidence="3 10" id="KW-0813">Transport</keyword>
<dbReference type="PANTHER" id="PTHR14467">
    <property type="entry name" value="ARV1"/>
    <property type="match status" value="1"/>
</dbReference>
<evidence type="ECO:0000256" key="8">
    <source>
        <dbReference type="ARBA" id="ARBA00023098"/>
    </source>
</evidence>
<keyword evidence="10" id="KW-0746">Sphingolipid metabolism</keyword>
<dbReference type="EMBL" id="CCKQ01011963">
    <property type="protein sequence ID" value="CDW83564.1"/>
    <property type="molecule type" value="Genomic_DNA"/>
</dbReference>
<evidence type="ECO:0000256" key="1">
    <source>
        <dbReference type="ARBA" id="ARBA00004477"/>
    </source>
</evidence>
<organism evidence="11 12">
    <name type="scientific">Stylonychia lemnae</name>
    <name type="common">Ciliate</name>
    <dbReference type="NCBI Taxonomy" id="5949"/>
    <lineage>
        <taxon>Eukaryota</taxon>
        <taxon>Sar</taxon>
        <taxon>Alveolata</taxon>
        <taxon>Ciliophora</taxon>
        <taxon>Intramacronucleata</taxon>
        <taxon>Spirotrichea</taxon>
        <taxon>Stichotrichia</taxon>
        <taxon>Sporadotrichida</taxon>
        <taxon>Oxytrichidae</taxon>
        <taxon>Stylonychinae</taxon>
        <taxon>Stylonychia</taxon>
    </lineage>
</organism>
<evidence type="ECO:0000256" key="10">
    <source>
        <dbReference type="RuleBase" id="RU368065"/>
    </source>
</evidence>
<keyword evidence="7 10" id="KW-0445">Lipid transport</keyword>
<comment type="subcellular location">
    <subcellularLocation>
        <location evidence="1 10">Endoplasmic reticulum membrane</location>
        <topology evidence="1 10">Multi-pass membrane protein</topology>
    </subcellularLocation>
</comment>
<dbReference type="GO" id="GO:0006665">
    <property type="term" value="P:sphingolipid metabolic process"/>
    <property type="evidence" value="ECO:0007669"/>
    <property type="project" value="UniProtKB-UniRule"/>
</dbReference>
<keyword evidence="6 10" id="KW-1133">Transmembrane helix</keyword>
<keyword evidence="5 10" id="KW-0256">Endoplasmic reticulum</keyword>
<evidence type="ECO:0000313" key="12">
    <source>
        <dbReference type="Proteomes" id="UP000039865"/>
    </source>
</evidence>
<feature type="transmembrane region" description="Helical" evidence="10">
    <location>
        <begin position="236"/>
        <end position="257"/>
    </location>
</feature>
<keyword evidence="4 10" id="KW-0812">Transmembrane</keyword>
<evidence type="ECO:0000256" key="5">
    <source>
        <dbReference type="ARBA" id="ARBA00022824"/>
    </source>
</evidence>
<comment type="function">
    <text evidence="10">Mediator of sterol homeostasis involved in sterol uptake, trafficking and distribution into membranes.</text>
</comment>
<gene>
    <name evidence="11" type="primary">Contig2311.g92</name>
    <name evidence="11" type="ORF">STYLEM_12612</name>
</gene>
<evidence type="ECO:0000256" key="6">
    <source>
        <dbReference type="ARBA" id="ARBA00022989"/>
    </source>
</evidence>
<accession>A0A078AN27</accession>
<dbReference type="GO" id="GO:0032366">
    <property type="term" value="P:intracellular sterol transport"/>
    <property type="evidence" value="ECO:0007669"/>
    <property type="project" value="UniProtKB-UniRule"/>
</dbReference>